<dbReference type="AlphaFoldDB" id="A0A059F6I5"/>
<gene>
    <name evidence="1" type="ORF">HJA_16390</name>
</gene>
<comment type="caution">
    <text evidence="1">The sequence shown here is derived from an EMBL/GenBank/DDBJ whole genome shotgun (WGS) entry which is preliminary data.</text>
</comment>
<dbReference type="Proteomes" id="UP000024816">
    <property type="component" value="Unassembled WGS sequence"/>
</dbReference>
<name>A0A059F6I5_9PROT</name>
<proteinExistence type="predicted"/>
<reference evidence="1 2" key="1">
    <citation type="journal article" date="2014" name="Antonie Van Leeuwenhoek">
        <title>Hyphomonas beringensis sp. nov. and Hyphomonas chukchiensis sp. nov., isolated from surface seawater of the Bering Sea and Chukchi Sea.</title>
        <authorList>
            <person name="Li C."/>
            <person name="Lai Q."/>
            <person name="Li G."/>
            <person name="Dong C."/>
            <person name="Wang J."/>
            <person name="Liao Y."/>
            <person name="Shao Z."/>
        </authorList>
    </citation>
    <scope>NUCLEOTIDE SEQUENCE [LARGE SCALE GENOMIC DNA]</scope>
    <source>
        <strain evidence="1 2">VP2</strain>
    </source>
</reference>
<evidence type="ECO:0000313" key="2">
    <source>
        <dbReference type="Proteomes" id="UP000024816"/>
    </source>
</evidence>
<accession>A0A059F6I5</accession>
<dbReference type="EMBL" id="ARYJ01000016">
    <property type="protein sequence ID" value="KCZ83887.1"/>
    <property type="molecule type" value="Genomic_DNA"/>
</dbReference>
<dbReference type="STRING" id="1280952.HJA_16390"/>
<evidence type="ECO:0000313" key="1">
    <source>
        <dbReference type="EMBL" id="KCZ83887.1"/>
    </source>
</evidence>
<dbReference type="eggNOG" id="ENOG5031AG4">
    <property type="taxonomic scope" value="Bacteria"/>
</dbReference>
<dbReference type="PATRIC" id="fig|1280952.3.peg.3281"/>
<protein>
    <submittedName>
        <fullName evidence="1">Uncharacterized protein</fullName>
    </submittedName>
</protein>
<organism evidence="1 2">
    <name type="scientific">Hyphomonas jannaschiana VP2</name>
    <dbReference type="NCBI Taxonomy" id="1280952"/>
    <lineage>
        <taxon>Bacteria</taxon>
        <taxon>Pseudomonadati</taxon>
        <taxon>Pseudomonadota</taxon>
        <taxon>Alphaproteobacteria</taxon>
        <taxon>Hyphomonadales</taxon>
        <taxon>Hyphomonadaceae</taxon>
        <taxon>Hyphomonas</taxon>
    </lineage>
</organism>
<keyword evidence="2" id="KW-1185">Reference proteome</keyword>
<sequence>MMIAGWIVLGLSGFAFVLAAQMRMLISVSLRRALADKFGGDYRDAAYRDAVASSGKTDTPGEHLAWLIETYPAQLTQLRLARRVTYTAPMAILLSLAWLRFAVGAF</sequence>
<dbReference type="OrthoDB" id="7619872at2"/>
<dbReference type="RefSeq" id="WP_035584388.1">
    <property type="nucleotide sequence ID" value="NZ_ARYJ01000016.1"/>
</dbReference>